<keyword evidence="5" id="KW-1185">Reference proteome</keyword>
<evidence type="ECO:0000313" key="4">
    <source>
        <dbReference type="EMBL" id="PHJ16979.1"/>
    </source>
</evidence>
<evidence type="ECO:0008006" key="6">
    <source>
        <dbReference type="Google" id="ProtNLM"/>
    </source>
</evidence>
<protein>
    <recommendedName>
        <fullName evidence="6">Transmembrane protein</fullName>
    </recommendedName>
</protein>
<feature type="signal peptide" evidence="3">
    <location>
        <begin position="1"/>
        <end position="29"/>
    </location>
</feature>
<dbReference type="AlphaFoldDB" id="A0A2C6KIP0"/>
<feature type="chain" id="PRO_5013107090" description="Transmembrane protein" evidence="3">
    <location>
        <begin position="30"/>
        <end position="554"/>
    </location>
</feature>
<feature type="transmembrane region" description="Helical" evidence="2">
    <location>
        <begin position="139"/>
        <end position="158"/>
    </location>
</feature>
<sequence length="554" mass="60394">MDACLARRKPLSWCLSTCWLLLLTPEIFQNSGFFDGSRRPGKKEGPAPGSNDYSFLRHPFFSTSSTTSTIVERPEFQGVAYYPFFAAYASSGGGVAGRASPIEEGESYIGDGGDESPELSVSRTPRWNRGVPRGYKTSLKAPVLMLAATVVFLVMLAYTKYKLGGMKFLGGSLPATLTHISGKPSADVKDVPGFTRTKALLLGTTLILAALLVPEILRRSGTVLQAEKLLGSAVRDVKGSDWLSMTTASRVTLAALVSTLLATAILVFPRKNGDAEPLQVAQEEALSQLEEEAPRTSSQGPEDLDLKELPARLEVIHAPEVKKDGTGRFEKAEAEIVYRPGSPAVVKVVQAIPKLVAEVEPITPTLAAAMRKAVEEFEKPPGDLERLLPGASFELEVRRLISSCYRAQLVVFRYNLWRMENHFLKGLFAGHSAFLAKQVKDHRTFAQVLLVEFGRNRRSTAAIAGAIASKKKKILSFLDSEAEAFEAFVELNERRLGVITRFADEDGGVRSGLEGEAKEAFGEIDRRGLEATQKLIRALKPDLPSSLAAPWKDL</sequence>
<organism evidence="4 5">
    <name type="scientific">Cystoisospora suis</name>
    <dbReference type="NCBI Taxonomy" id="483139"/>
    <lineage>
        <taxon>Eukaryota</taxon>
        <taxon>Sar</taxon>
        <taxon>Alveolata</taxon>
        <taxon>Apicomplexa</taxon>
        <taxon>Conoidasida</taxon>
        <taxon>Coccidia</taxon>
        <taxon>Eucoccidiorida</taxon>
        <taxon>Eimeriorina</taxon>
        <taxon>Sarcocystidae</taxon>
        <taxon>Cystoisospora</taxon>
    </lineage>
</organism>
<keyword evidence="2" id="KW-0812">Transmembrane</keyword>
<evidence type="ECO:0000256" key="2">
    <source>
        <dbReference type="SAM" id="Phobius"/>
    </source>
</evidence>
<keyword evidence="2" id="KW-0472">Membrane</keyword>
<feature type="region of interest" description="Disordered" evidence="1">
    <location>
        <begin position="285"/>
        <end position="304"/>
    </location>
</feature>
<evidence type="ECO:0000256" key="1">
    <source>
        <dbReference type="SAM" id="MobiDB-lite"/>
    </source>
</evidence>
<evidence type="ECO:0000313" key="5">
    <source>
        <dbReference type="Proteomes" id="UP000221165"/>
    </source>
</evidence>
<gene>
    <name evidence="4" type="ORF">CSUI_009204</name>
</gene>
<comment type="caution">
    <text evidence="4">The sequence shown here is derived from an EMBL/GenBank/DDBJ whole genome shotgun (WGS) entry which is preliminary data.</text>
</comment>
<reference evidence="4 5" key="1">
    <citation type="journal article" date="2017" name="Int. J. Parasitol.">
        <title>The genome of the protozoan parasite Cystoisospora suis and a reverse vaccinology approach to identify vaccine candidates.</title>
        <authorList>
            <person name="Palmieri N."/>
            <person name="Shrestha A."/>
            <person name="Ruttkowski B."/>
            <person name="Beck T."/>
            <person name="Vogl C."/>
            <person name="Tomley F."/>
            <person name="Blake D.P."/>
            <person name="Joachim A."/>
        </authorList>
    </citation>
    <scope>NUCLEOTIDE SEQUENCE [LARGE SCALE GENOMIC DNA]</scope>
    <source>
        <strain evidence="4 5">Wien I</strain>
    </source>
</reference>
<dbReference type="EMBL" id="MIGC01005398">
    <property type="protein sequence ID" value="PHJ16979.1"/>
    <property type="molecule type" value="Genomic_DNA"/>
</dbReference>
<name>A0A2C6KIP0_9APIC</name>
<dbReference type="RefSeq" id="XP_067918704.1">
    <property type="nucleotide sequence ID" value="XM_068069320.1"/>
</dbReference>
<accession>A0A2C6KIP0</accession>
<dbReference type="GeneID" id="94432531"/>
<proteinExistence type="predicted"/>
<keyword evidence="3" id="KW-0732">Signal</keyword>
<keyword evidence="2" id="KW-1133">Transmembrane helix</keyword>
<dbReference type="VEuPathDB" id="ToxoDB:CSUI_009204"/>
<evidence type="ECO:0000256" key="3">
    <source>
        <dbReference type="SAM" id="SignalP"/>
    </source>
</evidence>
<dbReference type="Proteomes" id="UP000221165">
    <property type="component" value="Unassembled WGS sequence"/>
</dbReference>